<comment type="caution">
    <text evidence="1">The sequence shown here is derived from an EMBL/GenBank/DDBJ whole genome shotgun (WGS) entry which is preliminary data.</text>
</comment>
<accession>A0AAW8QYS1</accession>
<dbReference type="Proteomes" id="UP001249020">
    <property type="component" value="Unassembled WGS sequence"/>
</dbReference>
<keyword evidence="2" id="KW-1185">Reference proteome</keyword>
<protein>
    <submittedName>
        <fullName evidence="1">DUF3080 family protein</fullName>
    </submittedName>
</protein>
<dbReference type="AlphaFoldDB" id="A0AAW8QYS1"/>
<evidence type="ECO:0000313" key="2">
    <source>
        <dbReference type="Proteomes" id="UP001249020"/>
    </source>
</evidence>
<reference evidence="1 2" key="1">
    <citation type="submission" date="2023-09" db="EMBL/GenBank/DDBJ databases">
        <authorList>
            <person name="Rey-Velasco X."/>
        </authorList>
    </citation>
    <scope>NUCLEOTIDE SEQUENCE [LARGE SCALE GENOMIC DNA]</scope>
    <source>
        <strain evidence="1 2">W409</strain>
    </source>
</reference>
<dbReference type="Pfam" id="PF11279">
    <property type="entry name" value="DUF3080"/>
    <property type="match status" value="1"/>
</dbReference>
<organism evidence="1 2">
    <name type="scientific">Brumicola blandensis</name>
    <dbReference type="NCBI Taxonomy" id="3075611"/>
    <lineage>
        <taxon>Bacteria</taxon>
        <taxon>Pseudomonadati</taxon>
        <taxon>Pseudomonadota</taxon>
        <taxon>Gammaproteobacteria</taxon>
        <taxon>Alteromonadales</taxon>
        <taxon>Alteromonadaceae</taxon>
        <taxon>Brumicola</taxon>
    </lineage>
</organism>
<dbReference type="RefSeq" id="WP_311360105.1">
    <property type="nucleotide sequence ID" value="NZ_JAVRIE010000001.1"/>
</dbReference>
<gene>
    <name evidence="1" type="ORF">RM544_01980</name>
</gene>
<dbReference type="InterPro" id="IPR021431">
    <property type="entry name" value="DUF3080"/>
</dbReference>
<evidence type="ECO:0000313" key="1">
    <source>
        <dbReference type="EMBL" id="MDT0581294.1"/>
    </source>
</evidence>
<name>A0AAW8QYS1_9ALTE</name>
<dbReference type="EMBL" id="JAVRIE010000001">
    <property type="protein sequence ID" value="MDT0581294.1"/>
    <property type="molecule type" value="Genomic_DNA"/>
</dbReference>
<proteinExistence type="predicted"/>
<sequence length="340" mass="39795">MNKAGPSNYTQYLFIISLALFHLTACTKHQNLPDAIETYHERIYGVLELPHTDLDINLDLQAPPKSTWNIDIPSLQINMREFYALDGCEIKSIVAERNTALGKIQLPSTRLQYEWRLITALRFCEEQLSKQSNEELQNKTTMWLEQKQDLYALNWANMFSQSQEIYNSLVHSGGFIDGNSDDNFTQAKLDLQQILESLRSPESALVNLESALQSMQQHKLYARSLRSQLLLTQSLQSMTEDITNWSSTFQCNTRRDREDLKILRNVFNLYFVQEIQAIASQMNHYHYQLKPIFMDLLTVPQVHPEFSMWLQNHQTNTFENYQAAMREHIVMWQNIFVKCD</sequence>